<dbReference type="AlphaFoldDB" id="A0A378IHI2"/>
<dbReference type="Proteomes" id="UP000255316">
    <property type="component" value="Unassembled WGS sequence"/>
</dbReference>
<protein>
    <submittedName>
        <fullName evidence="3">Transmembrane protein (Fibronectin III domain and Gp5 C-terminal repeat)</fullName>
    </submittedName>
</protein>
<dbReference type="OrthoDB" id="5645280at2"/>
<keyword evidence="1" id="KW-0732">Signal</keyword>
<keyword evidence="3" id="KW-0812">Transmembrane</keyword>
<evidence type="ECO:0000313" key="5">
    <source>
        <dbReference type="Proteomes" id="UP000255316"/>
    </source>
</evidence>
<feature type="signal peptide" evidence="1">
    <location>
        <begin position="1"/>
        <end position="24"/>
    </location>
</feature>
<dbReference type="RefSeq" id="WP_058465414.1">
    <property type="nucleotide sequence ID" value="NZ_CAAAHQ010000040.1"/>
</dbReference>
<proteinExistence type="predicted"/>
<organism evidence="3 5">
    <name type="scientific">Legionella cincinnatiensis</name>
    <dbReference type="NCBI Taxonomy" id="28085"/>
    <lineage>
        <taxon>Bacteria</taxon>
        <taxon>Pseudomonadati</taxon>
        <taxon>Pseudomonadota</taxon>
        <taxon>Gammaproteobacteria</taxon>
        <taxon>Legionellales</taxon>
        <taxon>Legionellaceae</taxon>
        <taxon>Legionella</taxon>
    </lineage>
</organism>
<sequence>MKLPLLMPRLGLSISAFYMITAHAGIPVWTFTPDPNFPPTVSVSPTGTATVKYLVQNNSHRAHQLVIKPMQGVTQVAPCSASGKNSCTLVLNVTGSALPEKGVSGGPYLCQQNPDGTPNINQCYQPTNNALHITLTNTPPPTDCGNIYITNSGEGKIYIVNGTTHTFNANNCTKTLPSNNSQPFAITRKGPAGNFYISDLQTNNVIFEYNSSLDQLGESDPLPIPNDSFILGLFAHQNNNYLYANTVFGTMNGVYPILFSNLSVGPALAGTSNRRTIGTAMRPDGTQLWVGYNDAPSEIEIFDTTNNMSTDIISNSGGQDNLTSISFGQNMAYILFDNGGGNVTTLDVINDLNNLPNTISPVMPQPSLYDDTRFGIPATDNSTYAAITMNPNSTLFTIYSNTGNKDKVCEFTLNQEFFSAMSFNSTQNEYVFVTFTSTAPPNIGTYKVYFVPNNSFCTFQNLTLQENTPNNAPIGLAGMYIE</sequence>
<reference evidence="2 4" key="1">
    <citation type="submission" date="2015-11" db="EMBL/GenBank/DDBJ databases">
        <title>Genomic analysis of 38 Legionella species identifies large and diverse effector repertoires.</title>
        <authorList>
            <person name="Burstein D."/>
            <person name="Amaro F."/>
            <person name="Zusman T."/>
            <person name="Lifshitz Z."/>
            <person name="Cohen O."/>
            <person name="Gilbert J.A."/>
            <person name="Pupko T."/>
            <person name="Shuman H.A."/>
            <person name="Segal G."/>
        </authorList>
    </citation>
    <scope>NUCLEOTIDE SEQUENCE [LARGE SCALE GENOMIC DNA]</scope>
    <source>
        <strain evidence="2 4">CDC#72-OH-14</strain>
    </source>
</reference>
<evidence type="ECO:0000313" key="4">
    <source>
        <dbReference type="Proteomes" id="UP000054854"/>
    </source>
</evidence>
<dbReference type="EMBL" id="LNXX01000042">
    <property type="protein sequence ID" value="KTC83584.1"/>
    <property type="molecule type" value="Genomic_DNA"/>
</dbReference>
<dbReference type="Proteomes" id="UP000054854">
    <property type="component" value="Unassembled WGS sequence"/>
</dbReference>
<evidence type="ECO:0000313" key="3">
    <source>
        <dbReference type="EMBL" id="STX34456.1"/>
    </source>
</evidence>
<evidence type="ECO:0000313" key="2">
    <source>
        <dbReference type="EMBL" id="KTC83584.1"/>
    </source>
</evidence>
<keyword evidence="4" id="KW-1185">Reference proteome</keyword>
<dbReference type="InterPro" id="IPR015943">
    <property type="entry name" value="WD40/YVTN_repeat-like_dom_sf"/>
</dbReference>
<keyword evidence="3" id="KW-0472">Membrane</keyword>
<dbReference type="STRING" id="28085.Lcin_2271"/>
<feature type="chain" id="PRO_5016682214" evidence="1">
    <location>
        <begin position="25"/>
        <end position="482"/>
    </location>
</feature>
<dbReference type="EMBL" id="UGNX01000001">
    <property type="protein sequence ID" value="STX34456.1"/>
    <property type="molecule type" value="Genomic_DNA"/>
</dbReference>
<dbReference type="Gene3D" id="2.130.10.10">
    <property type="entry name" value="YVTN repeat-like/Quinoprotein amine dehydrogenase"/>
    <property type="match status" value="1"/>
</dbReference>
<gene>
    <name evidence="2" type="ORF">Lcin_2271</name>
    <name evidence="3" type="ORF">NCTC12438_01054</name>
</gene>
<evidence type="ECO:0000256" key="1">
    <source>
        <dbReference type="SAM" id="SignalP"/>
    </source>
</evidence>
<reference evidence="3 5" key="2">
    <citation type="submission" date="2018-06" db="EMBL/GenBank/DDBJ databases">
        <authorList>
            <consortium name="Pathogen Informatics"/>
            <person name="Doyle S."/>
        </authorList>
    </citation>
    <scope>NUCLEOTIDE SEQUENCE [LARGE SCALE GENOMIC DNA]</scope>
    <source>
        <strain evidence="3 5">NCTC12438</strain>
    </source>
</reference>
<accession>A0A378IHI2</accession>
<name>A0A378IHI2_9GAMM</name>
<dbReference type="SUPFAM" id="SSF75011">
    <property type="entry name" value="3-carboxy-cis,cis-mucoante lactonizing enzyme"/>
    <property type="match status" value="1"/>
</dbReference>